<dbReference type="SUPFAM" id="SSF111347">
    <property type="entry name" value="Rap/Ran-GAP"/>
    <property type="match status" value="1"/>
</dbReference>
<dbReference type="CDD" id="cd09358">
    <property type="entry name" value="LIM_Mical_like"/>
    <property type="match status" value="1"/>
</dbReference>
<reference evidence="8 9" key="1">
    <citation type="submission" date="2016-08" db="EMBL/GenBank/DDBJ databases">
        <title>A Parts List for Fungal Cellulosomes Revealed by Comparative Genomics.</title>
        <authorList>
            <consortium name="DOE Joint Genome Institute"/>
            <person name="Haitjema C.H."/>
            <person name="Gilmore S.P."/>
            <person name="Henske J.K."/>
            <person name="Solomon K.V."/>
            <person name="De Groot R."/>
            <person name="Kuo A."/>
            <person name="Mondo S.J."/>
            <person name="Salamov A.A."/>
            <person name="Labutti K."/>
            <person name="Zhao Z."/>
            <person name="Chiniquy J."/>
            <person name="Barry K."/>
            <person name="Brewer H.M."/>
            <person name="Purvine S.O."/>
            <person name="Wright A.T."/>
            <person name="Boxma B."/>
            <person name="Van Alen T."/>
            <person name="Hackstein J.H."/>
            <person name="Baker S.E."/>
            <person name="Grigoriev I.V."/>
            <person name="O'Malley M.A."/>
        </authorList>
    </citation>
    <scope>NUCLEOTIDE SEQUENCE [LARGE SCALE GENOMIC DNA]</scope>
    <source>
        <strain evidence="8 9">G1</strain>
    </source>
</reference>
<feature type="region of interest" description="Disordered" evidence="5">
    <location>
        <begin position="893"/>
        <end position="950"/>
    </location>
</feature>
<dbReference type="InterPro" id="IPR000331">
    <property type="entry name" value="Rap/Ran_GAP_dom"/>
</dbReference>
<evidence type="ECO:0000313" key="8">
    <source>
        <dbReference type="EMBL" id="ORY29069.1"/>
    </source>
</evidence>
<dbReference type="GO" id="GO:0005096">
    <property type="term" value="F:GTPase activator activity"/>
    <property type="evidence" value="ECO:0007669"/>
    <property type="project" value="UniProtKB-KW"/>
</dbReference>
<comment type="caution">
    <text evidence="8">The sequence shown here is derived from an EMBL/GenBank/DDBJ whole genome shotgun (WGS) entry which is preliminary data.</text>
</comment>
<dbReference type="InterPro" id="IPR001781">
    <property type="entry name" value="Znf_LIM"/>
</dbReference>
<dbReference type="PANTHER" id="PTHR15711">
    <property type="entry name" value="RAP GTPASE-ACTIVATING PROTEIN"/>
    <property type="match status" value="1"/>
</dbReference>
<feature type="compositionally biased region" description="Low complexity" evidence="5">
    <location>
        <begin position="893"/>
        <end position="905"/>
    </location>
</feature>
<evidence type="ECO:0000256" key="1">
    <source>
        <dbReference type="ARBA" id="ARBA00022468"/>
    </source>
</evidence>
<dbReference type="GO" id="GO:0005737">
    <property type="term" value="C:cytoplasm"/>
    <property type="evidence" value="ECO:0007669"/>
    <property type="project" value="TreeGrafter"/>
</dbReference>
<name>A0A1Y2B2L9_9FUNG</name>
<evidence type="ECO:0008006" key="10">
    <source>
        <dbReference type="Google" id="ProtNLM"/>
    </source>
</evidence>
<dbReference type="Proteomes" id="UP000193920">
    <property type="component" value="Unassembled WGS sequence"/>
</dbReference>
<evidence type="ECO:0000256" key="5">
    <source>
        <dbReference type="SAM" id="MobiDB-lite"/>
    </source>
</evidence>
<protein>
    <recommendedName>
        <fullName evidence="10">Rap-GAP domain-containing protein</fullName>
    </recommendedName>
</protein>
<dbReference type="PROSITE" id="PS50023">
    <property type="entry name" value="LIM_DOMAIN_2"/>
    <property type="match status" value="1"/>
</dbReference>
<dbReference type="Gene3D" id="2.10.110.10">
    <property type="entry name" value="Cysteine Rich Protein"/>
    <property type="match status" value="1"/>
</dbReference>
<feature type="compositionally biased region" description="Polar residues" evidence="5">
    <location>
        <begin position="941"/>
        <end position="950"/>
    </location>
</feature>
<keyword evidence="2 4" id="KW-0479">Metal-binding</keyword>
<evidence type="ECO:0000256" key="4">
    <source>
        <dbReference type="PROSITE-ProRule" id="PRU00125"/>
    </source>
</evidence>
<evidence type="ECO:0000256" key="2">
    <source>
        <dbReference type="ARBA" id="ARBA00022723"/>
    </source>
</evidence>
<dbReference type="PROSITE" id="PS00478">
    <property type="entry name" value="LIM_DOMAIN_1"/>
    <property type="match status" value="1"/>
</dbReference>
<dbReference type="PANTHER" id="PTHR15711:SF22">
    <property type="entry name" value="RAP-GAP DOMAIN-CONTAINING PROTEIN"/>
    <property type="match status" value="1"/>
</dbReference>
<dbReference type="Pfam" id="PF00412">
    <property type="entry name" value="LIM"/>
    <property type="match status" value="1"/>
</dbReference>
<evidence type="ECO:0000256" key="3">
    <source>
        <dbReference type="ARBA" id="ARBA00022833"/>
    </source>
</evidence>
<dbReference type="OrthoDB" id="2499658at2759"/>
<feature type="compositionally biased region" description="Basic and acidic residues" evidence="5">
    <location>
        <begin position="215"/>
        <end position="236"/>
    </location>
</feature>
<evidence type="ECO:0000259" key="7">
    <source>
        <dbReference type="PROSITE" id="PS50085"/>
    </source>
</evidence>
<dbReference type="AlphaFoldDB" id="A0A1Y2B2L9"/>
<proteinExistence type="predicted"/>
<keyword evidence="1" id="KW-0343">GTPase activation</keyword>
<dbReference type="SUPFAM" id="SSF57716">
    <property type="entry name" value="Glucocorticoid receptor-like (DNA-binding domain)"/>
    <property type="match status" value="1"/>
</dbReference>
<accession>A0A1Y2B2L9</accession>
<dbReference type="PROSITE" id="PS50085">
    <property type="entry name" value="RAPGAP"/>
    <property type="match status" value="1"/>
</dbReference>
<gene>
    <name evidence="8" type="ORF">LY90DRAFT_705610</name>
</gene>
<sequence>MASNGNGKCCICSKAVYATELMVVDEREYHKGCFRCNICNRPVTITSYTSYNGEIYCKTHKPSIDSKSPEPLSRLHSISYDSSNTPPALKHARNQTAPPLLFNRSGSIKVHDNDNRNSAENVYSLKNIFEKNESDPQSPTFDRIESLKKEIQQNNNSNNEILYRPLSKANSLRIKKLNSGDHGEKMEKISKILSEIDENWNEFEKTNSEYVKQTKTSEDKNEIENDDKANKTSKNEEEQEEPILTEEEIKEKISKSEKEMDETIRRIETYISKFYERKNEASSPESSIESFLEEYSIESSGKPSTFKENNIIGGINNIFKKNSERGVQSNANKANVIWIRAMDDLNYDKPGNGQTIKKQSNSHKKYLTSTSIQDYLNIAFETRISDKRTLKQIIKSMEQFCNEIKHGCESNKNRPLVESLASPLKFLIETLNSLYTKIRGIIHTVKLTKFINLLVSVEDILIKEGFQRIPESSSQTEYSELLQNACATLINYSKNILLRYIRLKEKMNVFERDTFRIEIISNCDDVTLSYQDSVLDRLNTDAKLYRTSFIDQEHRNYVGNQPCLGGPFIISIKKLKKNQTIDVKAEDNAAYQAIVRIKDVPEIIALIPSVTVRSQSKIRSSTSWKSVLQAIHPEMNVNSVCKIKEKDKTFQKRLTDLDEFQCVRKFKFGILYAKEGQKSEEEMFNNENGSRTFYEFLSILGDTVELKNYSGYAAGLDCQYGNTGNSTVVTKWRDYEVTYHVSTMLPYDKEDRQQIQRKRHIGNDIVCFIFLDGKAKFDPGTIISQFLHIFIVVQPLQPEESLGIGYRVTVVSKTDVPIFGPPLPPSGIFHNISSLRDFLLAKSINGEFAAYMAPKFSKPQLRTRGALIEDLVKDYYDVSSIINSSLSLNNMSNQGTNNNSQSPTNISFDDGVISTNRKGNAPSITAVEEEEDEPVMKKSHSTNNLNSSEKVTSEIKLNRYDSCDSISMKNQNSKNNLITRSQTSVSSDNEKKKSLGSLISSISNMGKGKPHGPHQ</sequence>
<dbReference type="Pfam" id="PF02145">
    <property type="entry name" value="Rap_GAP"/>
    <property type="match status" value="1"/>
</dbReference>
<dbReference type="SMART" id="SM00132">
    <property type="entry name" value="LIM"/>
    <property type="match status" value="1"/>
</dbReference>
<dbReference type="STRING" id="1754190.A0A1Y2B2L9"/>
<dbReference type="InterPro" id="IPR050989">
    <property type="entry name" value="Rap1_Ran_GAP"/>
</dbReference>
<keyword evidence="3 4" id="KW-0862">Zinc</keyword>
<evidence type="ECO:0000313" key="9">
    <source>
        <dbReference type="Proteomes" id="UP000193920"/>
    </source>
</evidence>
<feature type="domain" description="Rap-GAP" evidence="7">
    <location>
        <begin position="654"/>
        <end position="871"/>
    </location>
</feature>
<dbReference type="GO" id="GO:0046872">
    <property type="term" value="F:metal ion binding"/>
    <property type="evidence" value="ECO:0007669"/>
    <property type="project" value="UniProtKB-KW"/>
</dbReference>
<dbReference type="GO" id="GO:0051056">
    <property type="term" value="P:regulation of small GTPase mediated signal transduction"/>
    <property type="evidence" value="ECO:0007669"/>
    <property type="project" value="InterPro"/>
</dbReference>
<feature type="compositionally biased region" description="Polar residues" evidence="5">
    <location>
        <begin position="966"/>
        <end position="987"/>
    </location>
</feature>
<evidence type="ECO:0000259" key="6">
    <source>
        <dbReference type="PROSITE" id="PS50023"/>
    </source>
</evidence>
<organism evidence="8 9">
    <name type="scientific">Neocallimastix californiae</name>
    <dbReference type="NCBI Taxonomy" id="1754190"/>
    <lineage>
        <taxon>Eukaryota</taxon>
        <taxon>Fungi</taxon>
        <taxon>Fungi incertae sedis</taxon>
        <taxon>Chytridiomycota</taxon>
        <taxon>Chytridiomycota incertae sedis</taxon>
        <taxon>Neocallimastigomycetes</taxon>
        <taxon>Neocallimastigales</taxon>
        <taxon>Neocallimastigaceae</taxon>
        <taxon>Neocallimastix</taxon>
    </lineage>
</organism>
<dbReference type="FunFam" id="3.40.50.11210:FF:000001">
    <property type="entry name" value="Ral GTPase-activating protein subunit alpha-1 isoform 1"/>
    <property type="match status" value="1"/>
</dbReference>
<keyword evidence="4" id="KW-0440">LIM domain</keyword>
<feature type="region of interest" description="Disordered" evidence="5">
    <location>
        <begin position="966"/>
        <end position="1015"/>
    </location>
</feature>
<feature type="region of interest" description="Disordered" evidence="5">
    <location>
        <begin position="210"/>
        <end position="245"/>
    </location>
</feature>
<keyword evidence="9" id="KW-1185">Reference proteome</keyword>
<dbReference type="Gene3D" id="3.40.50.11210">
    <property type="entry name" value="Rap/Ran-GAP"/>
    <property type="match status" value="1"/>
</dbReference>
<feature type="domain" description="LIM zinc-binding" evidence="6">
    <location>
        <begin position="7"/>
        <end position="67"/>
    </location>
</feature>
<dbReference type="InterPro" id="IPR035974">
    <property type="entry name" value="Rap/Ran-GAP_sf"/>
</dbReference>
<dbReference type="EMBL" id="MCOG01000182">
    <property type="protein sequence ID" value="ORY29069.1"/>
    <property type="molecule type" value="Genomic_DNA"/>
</dbReference>